<evidence type="ECO:0000313" key="7">
    <source>
        <dbReference type="EMBL" id="OHV36167.1"/>
    </source>
</evidence>
<proteinExistence type="inferred from homology"/>
<comment type="similarity">
    <text evidence="1 4">Belongs to the thiolase-like superfamily. Beta-ketoacyl-ACP synthases family.</text>
</comment>
<evidence type="ECO:0000256" key="1">
    <source>
        <dbReference type="ARBA" id="ARBA00008467"/>
    </source>
</evidence>
<accession>A0A1S1QR41</accession>
<dbReference type="OrthoDB" id="416758at2"/>
<dbReference type="InterPro" id="IPR014031">
    <property type="entry name" value="Ketoacyl_synth_C"/>
</dbReference>
<evidence type="ECO:0000256" key="4">
    <source>
        <dbReference type="RuleBase" id="RU003694"/>
    </source>
</evidence>
<dbReference type="RefSeq" id="WP_071085077.1">
    <property type="nucleotide sequence ID" value="NZ_MBLM01000118.1"/>
</dbReference>
<protein>
    <submittedName>
        <fullName evidence="7">Beta-ketoacyl synthase</fullName>
    </submittedName>
</protein>
<sequence length="433" mass="44855">MTVLDTAAGPTATAAGEVDGGRAGARVRPVITGLGVITPSGIGVEEHWTSTLRGELRVAPITRFDAGRYDIHLAGEIPGFVAEDFVDHRYIVQTDRWTWLGMAASRLAMADAAYDPAERDPFETSVVFGAGSGGNDFGQRELSRLWTRGRTAVSVYQSIAWFYAATTGQTSIRHGLKGPSGVLVSDGAGGLDSLAQARRTIRRGTPTVLAGGAECGLTPYALTCHLSSGRVSTAADPTAGYKPFDTRANGYLPGEGGATLLVEDPTSAARRGARVYGEIAGYAATHDGTHHEEAPGDARWLATAMRRALADAGLRPADVDVVFADGAGSPDLDALEAQAIREVFGAGAVPVTAPQGLIGRLCAGGSAVAAATALLSIRDGVIPAVGNLDDPDPAHGLDLVRVPREGRVRVALVNARGHGGFNSSLVLRSVDTD</sequence>
<keyword evidence="2 4" id="KW-0808">Transferase</keyword>
<gene>
    <name evidence="7" type="ORF">CC117_18440</name>
</gene>
<dbReference type="PANTHER" id="PTHR11712">
    <property type="entry name" value="POLYKETIDE SYNTHASE-RELATED"/>
    <property type="match status" value="1"/>
</dbReference>
<reference evidence="8" key="1">
    <citation type="submission" date="2016-07" db="EMBL/GenBank/DDBJ databases">
        <title>Sequence Frankia sp. strain CcI1.17.</title>
        <authorList>
            <person name="Ghodhbane-Gtari F."/>
            <person name="Swanson E."/>
            <person name="Gueddou A."/>
            <person name="Morris K."/>
            <person name="Hezbri K."/>
            <person name="Ktari A."/>
            <person name="Nouioui I."/>
            <person name="Abebe-Akele F."/>
            <person name="Simpson S."/>
            <person name="Thomas K."/>
            <person name="Gtari M."/>
            <person name="Tisa L.S."/>
            <person name="Hurst S."/>
        </authorList>
    </citation>
    <scope>NUCLEOTIDE SEQUENCE [LARGE SCALE GENOMIC DNA]</scope>
    <source>
        <strain evidence="8">Cc1.17</strain>
    </source>
</reference>
<evidence type="ECO:0000256" key="2">
    <source>
        <dbReference type="ARBA" id="ARBA00022679"/>
    </source>
</evidence>
<dbReference type="PANTHER" id="PTHR11712:SF322">
    <property type="entry name" value="POLYKETIDE BETA-KETOACYL SYNTHASE 2-RELATED"/>
    <property type="match status" value="1"/>
</dbReference>
<dbReference type="AlphaFoldDB" id="A0A1S1QR41"/>
<dbReference type="EMBL" id="MBLM01000118">
    <property type="protein sequence ID" value="OHV36167.1"/>
    <property type="molecule type" value="Genomic_DNA"/>
</dbReference>
<dbReference type="PROSITE" id="PS52004">
    <property type="entry name" value="KS3_2"/>
    <property type="match status" value="1"/>
</dbReference>
<feature type="compositionally biased region" description="Low complexity" evidence="5">
    <location>
        <begin position="1"/>
        <end position="16"/>
    </location>
</feature>
<evidence type="ECO:0000313" key="8">
    <source>
        <dbReference type="Proteomes" id="UP000179627"/>
    </source>
</evidence>
<dbReference type="InterPro" id="IPR014030">
    <property type="entry name" value="Ketoacyl_synth_N"/>
</dbReference>
<organism evidence="7 8">
    <name type="scientific">Parafrankia colletiae</name>
    <dbReference type="NCBI Taxonomy" id="573497"/>
    <lineage>
        <taxon>Bacteria</taxon>
        <taxon>Bacillati</taxon>
        <taxon>Actinomycetota</taxon>
        <taxon>Actinomycetes</taxon>
        <taxon>Frankiales</taxon>
        <taxon>Frankiaceae</taxon>
        <taxon>Parafrankia</taxon>
    </lineage>
</organism>
<keyword evidence="3" id="KW-0012">Acyltransferase</keyword>
<dbReference type="GO" id="GO:0004315">
    <property type="term" value="F:3-oxoacyl-[acyl-carrier-protein] synthase activity"/>
    <property type="evidence" value="ECO:0007669"/>
    <property type="project" value="TreeGrafter"/>
</dbReference>
<dbReference type="InterPro" id="IPR016039">
    <property type="entry name" value="Thiolase-like"/>
</dbReference>
<dbReference type="InterPro" id="IPR020841">
    <property type="entry name" value="PKS_Beta-ketoAc_synthase_dom"/>
</dbReference>
<dbReference type="GO" id="GO:0006633">
    <property type="term" value="P:fatty acid biosynthetic process"/>
    <property type="evidence" value="ECO:0007669"/>
    <property type="project" value="TreeGrafter"/>
</dbReference>
<dbReference type="Gene3D" id="3.40.47.10">
    <property type="match status" value="2"/>
</dbReference>
<dbReference type="Pfam" id="PF02801">
    <property type="entry name" value="Ketoacyl-synt_C"/>
    <property type="match status" value="1"/>
</dbReference>
<keyword evidence="8" id="KW-1185">Reference proteome</keyword>
<feature type="region of interest" description="Disordered" evidence="5">
    <location>
        <begin position="1"/>
        <end position="20"/>
    </location>
</feature>
<dbReference type="Proteomes" id="UP000179627">
    <property type="component" value="Unassembled WGS sequence"/>
</dbReference>
<name>A0A1S1QR41_9ACTN</name>
<dbReference type="SMART" id="SM00825">
    <property type="entry name" value="PKS_KS"/>
    <property type="match status" value="1"/>
</dbReference>
<evidence type="ECO:0000256" key="3">
    <source>
        <dbReference type="ARBA" id="ARBA00023315"/>
    </source>
</evidence>
<comment type="caution">
    <text evidence="7">The sequence shown here is derived from an EMBL/GenBank/DDBJ whole genome shotgun (WGS) entry which is preliminary data.</text>
</comment>
<evidence type="ECO:0000256" key="5">
    <source>
        <dbReference type="SAM" id="MobiDB-lite"/>
    </source>
</evidence>
<dbReference type="InterPro" id="IPR000794">
    <property type="entry name" value="Beta-ketoacyl_synthase"/>
</dbReference>
<evidence type="ECO:0000259" key="6">
    <source>
        <dbReference type="PROSITE" id="PS52004"/>
    </source>
</evidence>
<dbReference type="SUPFAM" id="SSF53901">
    <property type="entry name" value="Thiolase-like"/>
    <property type="match status" value="2"/>
</dbReference>
<feature type="domain" description="Ketosynthase family 3 (KS3)" evidence="6">
    <location>
        <begin position="26"/>
        <end position="429"/>
    </location>
</feature>
<dbReference type="Pfam" id="PF00109">
    <property type="entry name" value="ketoacyl-synt"/>
    <property type="match status" value="1"/>
</dbReference>